<dbReference type="EMBL" id="CP113432">
    <property type="protein sequence ID" value="WAI52237.1"/>
    <property type="molecule type" value="Genomic_DNA"/>
</dbReference>
<proteinExistence type="predicted"/>
<dbReference type="RefSeq" id="WP_254474360.1">
    <property type="nucleotide sequence ID" value="NZ_CP113432.1"/>
</dbReference>
<protein>
    <recommendedName>
        <fullName evidence="3">Lipoprotein</fullName>
    </recommendedName>
</protein>
<evidence type="ECO:0008006" key="3">
    <source>
        <dbReference type="Google" id="ProtNLM"/>
    </source>
</evidence>
<organism evidence="1 2">
    <name type="scientific">Pseudomonas triclosanedens</name>
    <dbReference type="NCBI Taxonomy" id="2961893"/>
    <lineage>
        <taxon>Bacteria</taxon>
        <taxon>Pseudomonadati</taxon>
        <taxon>Pseudomonadota</taxon>
        <taxon>Gammaproteobacteria</taxon>
        <taxon>Pseudomonadales</taxon>
        <taxon>Pseudomonadaceae</taxon>
        <taxon>Pseudomonas</taxon>
    </lineage>
</organism>
<reference evidence="1" key="1">
    <citation type="submission" date="2022-11" db="EMBL/GenBank/DDBJ databases">
        <title>Pseudomonas triclosanedens sp. nov., a triclosan degrader isolated from activated sludge.</title>
        <authorList>
            <person name="Yin Y."/>
            <person name="Lu Z."/>
        </authorList>
    </citation>
    <scope>NUCLEOTIDE SEQUENCE</scope>
    <source>
        <strain evidence="1">ZM23</strain>
    </source>
</reference>
<evidence type="ECO:0000313" key="1">
    <source>
        <dbReference type="EMBL" id="WAI52237.1"/>
    </source>
</evidence>
<gene>
    <name evidence="1" type="ORF">OU419_13610</name>
</gene>
<name>A0ABY7A5Q5_9PSED</name>
<accession>A0ABY7A5Q5</accession>
<dbReference type="PROSITE" id="PS51257">
    <property type="entry name" value="PROKAR_LIPOPROTEIN"/>
    <property type="match status" value="1"/>
</dbReference>
<dbReference type="Proteomes" id="UP001163624">
    <property type="component" value="Chromosome"/>
</dbReference>
<keyword evidence="2" id="KW-1185">Reference proteome</keyword>
<evidence type="ECO:0000313" key="2">
    <source>
        <dbReference type="Proteomes" id="UP001163624"/>
    </source>
</evidence>
<sequence>MKQATQLLLLLALGGCASKDFTLETDLPANFKITALARYEPAPGTECALFRATRGPTEYPHKSSDFTDRPQHLSFQIPVSQRVSGCPLALMSVSFVVRGRWGYLRQGGYWVQQDGTGAGGLSVLDQLPEQITGMPTSGVKQFDGQCRWLFRTSGAKRQLIKILDCRAVDEHGQWLKHMPGGAVQREQVVGKTVRLVIEMSPDELPAVGDNWIRFPSGWKRCLGKGLADPYGFCFGNTSDFSTYTAPDGRTCTIYPNCTEQGASHDKL</sequence>